<keyword evidence="3" id="KW-0489">Methyltransferase</keyword>
<dbReference type="PANTHER" id="PTHR43861">
    <property type="entry name" value="TRANS-ACONITATE 2-METHYLTRANSFERASE-RELATED"/>
    <property type="match status" value="1"/>
</dbReference>
<evidence type="ECO:0000313" key="3">
    <source>
        <dbReference type="EMBL" id="MCT2042737.1"/>
    </source>
</evidence>
<dbReference type="Proteomes" id="UP001525379">
    <property type="component" value="Unassembled WGS sequence"/>
</dbReference>
<name>A0ABT2HWN9_9MICO</name>
<accession>A0ABT2HWN9</accession>
<dbReference type="InterPro" id="IPR041698">
    <property type="entry name" value="Methyltransf_25"/>
</dbReference>
<dbReference type="GO" id="GO:0032259">
    <property type="term" value="P:methylation"/>
    <property type="evidence" value="ECO:0007669"/>
    <property type="project" value="UniProtKB-KW"/>
</dbReference>
<dbReference type="CDD" id="cd02440">
    <property type="entry name" value="AdoMet_MTases"/>
    <property type="match status" value="1"/>
</dbReference>
<reference evidence="3 4" key="1">
    <citation type="submission" date="2022-04" db="EMBL/GenBank/DDBJ databases">
        <title>Human microbiome associated bacterial genomes.</title>
        <authorList>
            <person name="Sandstrom S."/>
            <person name="Salamzade R."/>
            <person name="Kalan L.R."/>
        </authorList>
    </citation>
    <scope>NUCLEOTIDE SEQUENCE [LARGE SCALE GENOMIC DNA]</scope>
    <source>
        <strain evidence="4">p3-SID1799</strain>
    </source>
</reference>
<comment type="caution">
    <text evidence="3">The sequence shown here is derived from an EMBL/GenBank/DDBJ whole genome shotgun (WGS) entry which is preliminary data.</text>
</comment>
<gene>
    <name evidence="3" type="ORF">M3D15_05240</name>
</gene>
<keyword evidence="4" id="KW-1185">Reference proteome</keyword>
<proteinExistence type="predicted"/>
<dbReference type="Gene3D" id="3.40.50.150">
    <property type="entry name" value="Vaccinia Virus protein VP39"/>
    <property type="match status" value="1"/>
</dbReference>
<feature type="domain" description="Methyltransferase" evidence="2">
    <location>
        <begin position="23"/>
        <end position="111"/>
    </location>
</feature>
<dbReference type="GO" id="GO:0008168">
    <property type="term" value="F:methyltransferase activity"/>
    <property type="evidence" value="ECO:0007669"/>
    <property type="project" value="UniProtKB-KW"/>
</dbReference>
<dbReference type="SUPFAM" id="SSF53335">
    <property type="entry name" value="S-adenosyl-L-methionine-dependent methyltransferases"/>
    <property type="match status" value="1"/>
</dbReference>
<evidence type="ECO:0000259" key="2">
    <source>
        <dbReference type="Pfam" id="PF13649"/>
    </source>
</evidence>
<evidence type="ECO:0000256" key="1">
    <source>
        <dbReference type="ARBA" id="ARBA00022679"/>
    </source>
</evidence>
<organism evidence="3 4">
    <name type="scientific">Pseudoclavibacter albus</name>
    <dbReference type="NCBI Taxonomy" id="272241"/>
    <lineage>
        <taxon>Bacteria</taxon>
        <taxon>Bacillati</taxon>
        <taxon>Actinomycetota</taxon>
        <taxon>Actinomycetes</taxon>
        <taxon>Micrococcales</taxon>
        <taxon>Microbacteriaceae</taxon>
        <taxon>Pseudoclavibacter</taxon>
    </lineage>
</organism>
<dbReference type="InterPro" id="IPR029063">
    <property type="entry name" value="SAM-dependent_MTases_sf"/>
</dbReference>
<dbReference type="Pfam" id="PF13649">
    <property type="entry name" value="Methyltransf_25"/>
    <property type="match status" value="1"/>
</dbReference>
<evidence type="ECO:0000313" key="4">
    <source>
        <dbReference type="Proteomes" id="UP001525379"/>
    </source>
</evidence>
<keyword evidence="1" id="KW-0808">Transferase</keyword>
<dbReference type="EMBL" id="JALXSQ010000015">
    <property type="protein sequence ID" value="MCT2042737.1"/>
    <property type="molecule type" value="Genomic_DNA"/>
</dbReference>
<protein>
    <submittedName>
        <fullName evidence="3">Class I SAM-dependent methyltransferase</fullName>
    </submittedName>
</protein>
<sequence length="195" mass="21021">MESTHAEDRQLVSRWGRQINGPIIDVGCGPGHWTDFLNSQGCDVRGIDPTEEFIASARRRFPDCRFDLGSVESLRADSTMGILAWYSLIHHDPAGLDAALQKCSAALAPGGSFLVGFFTAPAHAPFAHAVTTAYFWPLNELVSRIERVGFTTVEVHERHDASSRPHGAIVAQRSESGAFAETRKAAGFPAASSSG</sequence>